<dbReference type="InterPro" id="IPR004658">
    <property type="entry name" value="OMP_Slp"/>
</dbReference>
<protein>
    <submittedName>
        <fullName evidence="1">Starvation-inducible protein</fullName>
    </submittedName>
</protein>
<dbReference type="OrthoDB" id="5295757at2"/>
<comment type="caution">
    <text evidence="1">The sequence shown here is derived from an EMBL/GenBank/DDBJ whole genome shotgun (WGS) entry which is preliminary data.</text>
</comment>
<dbReference type="PROSITE" id="PS51257">
    <property type="entry name" value="PROKAR_LIPOPROTEIN"/>
    <property type="match status" value="1"/>
</dbReference>
<evidence type="ECO:0000313" key="2">
    <source>
        <dbReference type="Proteomes" id="UP000288058"/>
    </source>
</evidence>
<dbReference type="NCBIfam" id="TIGR00752">
    <property type="entry name" value="slp"/>
    <property type="match status" value="1"/>
</dbReference>
<dbReference type="EMBL" id="PIQC01000001">
    <property type="protein sequence ID" value="RUO73458.1"/>
    <property type="molecule type" value="Genomic_DNA"/>
</dbReference>
<dbReference type="AlphaFoldDB" id="A0A432Z6A9"/>
<reference evidence="2" key="1">
    <citation type="journal article" date="2018" name="Front. Microbiol.">
        <title>Genome-Based Analysis Reveals the Taxonomy and Diversity of the Family Idiomarinaceae.</title>
        <authorList>
            <person name="Liu Y."/>
            <person name="Lai Q."/>
            <person name="Shao Z."/>
        </authorList>
    </citation>
    <scope>NUCLEOTIDE SEQUENCE [LARGE SCALE GENOMIC DNA]</scope>
    <source>
        <strain evidence="2">R22</strain>
    </source>
</reference>
<dbReference type="GO" id="GO:0019867">
    <property type="term" value="C:outer membrane"/>
    <property type="evidence" value="ECO:0007669"/>
    <property type="project" value="InterPro"/>
</dbReference>
<dbReference type="Pfam" id="PF03843">
    <property type="entry name" value="Slp"/>
    <property type="match status" value="1"/>
</dbReference>
<name>A0A432Z6A9_9GAMM</name>
<proteinExistence type="predicted"/>
<sequence>MKTIYAAVFSTLTALVLVGCSSVPDELASDNEEALVSYKAAKHQKNEVAGEPARWGGVIADVRNAEDHTVLEVVSFPLQRWGRPEVSDNSDGRFLAIVNDFVDPDVYQQGRAISFVGTIGQTQQGKIDEYVYTYPVIEATGYHLWKVEKQKSHVEVDYSPLWFRHNFYSPHYPYRYPVPVRVRVQDNSGTPAKNRN</sequence>
<gene>
    <name evidence="1" type="ORF">CWI78_03240</name>
</gene>
<keyword evidence="2" id="KW-1185">Reference proteome</keyword>
<dbReference type="PANTHER" id="PTHR37530">
    <property type="entry name" value="OUTER MEMBRANE PROTEIN SLP"/>
    <property type="match status" value="1"/>
</dbReference>
<accession>A0A432Z6A9</accession>
<dbReference type="Proteomes" id="UP000288058">
    <property type="component" value="Unassembled WGS sequence"/>
</dbReference>
<dbReference type="RefSeq" id="WP_126780182.1">
    <property type="nucleotide sequence ID" value="NZ_PIQC01000001.1"/>
</dbReference>
<evidence type="ECO:0000313" key="1">
    <source>
        <dbReference type="EMBL" id="RUO73458.1"/>
    </source>
</evidence>
<dbReference type="PIRSF" id="PIRSF004982">
    <property type="entry name" value="SlP"/>
    <property type="match status" value="1"/>
</dbReference>
<dbReference type="PANTHER" id="PTHR37530:SF1">
    <property type="entry name" value="OUTER MEMBRANE PROTEIN SLP"/>
    <property type="match status" value="1"/>
</dbReference>
<organism evidence="1 2">
    <name type="scientific">Idiomarina ramblicola</name>
    <dbReference type="NCBI Taxonomy" id="263724"/>
    <lineage>
        <taxon>Bacteria</taxon>
        <taxon>Pseudomonadati</taxon>
        <taxon>Pseudomonadota</taxon>
        <taxon>Gammaproteobacteria</taxon>
        <taxon>Alteromonadales</taxon>
        <taxon>Idiomarinaceae</taxon>
        <taxon>Idiomarina</taxon>
    </lineage>
</organism>